<reference evidence="1 2" key="1">
    <citation type="submission" date="2024-09" db="EMBL/GenBank/DDBJ databases">
        <authorList>
            <person name="Sun Q."/>
            <person name="Mori K."/>
        </authorList>
    </citation>
    <scope>NUCLEOTIDE SEQUENCE [LARGE SCALE GENOMIC DNA]</scope>
    <source>
        <strain evidence="1 2">JCM 9767</strain>
    </source>
</reference>
<gene>
    <name evidence="1" type="ORF">ACFFUA_17500</name>
</gene>
<accession>A0ABV5LAQ8</accession>
<feature type="non-terminal residue" evidence="1">
    <location>
        <position position="1"/>
    </location>
</feature>
<evidence type="ECO:0000313" key="1">
    <source>
        <dbReference type="EMBL" id="MFB9349238.1"/>
    </source>
</evidence>
<organism evidence="1 2">
    <name type="scientific">Streptomyces heliomycini</name>
    <dbReference type="NCBI Taxonomy" id="284032"/>
    <lineage>
        <taxon>Bacteria</taxon>
        <taxon>Bacillati</taxon>
        <taxon>Actinomycetota</taxon>
        <taxon>Actinomycetes</taxon>
        <taxon>Kitasatosporales</taxon>
        <taxon>Streptomycetaceae</taxon>
        <taxon>Streptomyces</taxon>
    </lineage>
</organism>
<dbReference type="InterPro" id="IPR008995">
    <property type="entry name" value="Mo/tungstate-bd_C_term_dom"/>
</dbReference>
<comment type="caution">
    <text evidence="1">The sequence shown here is derived from an EMBL/GenBank/DDBJ whole genome shotgun (WGS) entry which is preliminary data.</text>
</comment>
<dbReference type="EMBL" id="JBHMDI010000043">
    <property type="protein sequence ID" value="MFB9349238.1"/>
    <property type="molecule type" value="Genomic_DNA"/>
</dbReference>
<keyword evidence="2" id="KW-1185">Reference proteome</keyword>
<sequence length="65" mass="7060">PDPAPASAPAGPRVPGDLVVRTTPDIRLRHGMQVPLLVDLAHLFVFDRSGERICPNPARLPDLEE</sequence>
<name>A0ABV5LAQ8_9ACTN</name>
<evidence type="ECO:0000313" key="2">
    <source>
        <dbReference type="Proteomes" id="UP001589753"/>
    </source>
</evidence>
<protein>
    <submittedName>
        <fullName evidence="1">Sugar ABC transporter ATP-binding protein</fullName>
    </submittedName>
</protein>
<dbReference type="Proteomes" id="UP001589753">
    <property type="component" value="Unassembled WGS sequence"/>
</dbReference>
<dbReference type="GO" id="GO:0005524">
    <property type="term" value="F:ATP binding"/>
    <property type="evidence" value="ECO:0007669"/>
    <property type="project" value="UniProtKB-KW"/>
</dbReference>
<proteinExistence type="predicted"/>
<dbReference type="SUPFAM" id="SSF50331">
    <property type="entry name" value="MOP-like"/>
    <property type="match status" value="1"/>
</dbReference>
<keyword evidence="1" id="KW-0067">ATP-binding</keyword>
<keyword evidence="1" id="KW-0547">Nucleotide-binding</keyword>